<keyword evidence="5" id="KW-1185">Reference proteome</keyword>
<dbReference type="AlphaFoldDB" id="A0A1Y6EDN7"/>
<evidence type="ECO:0000313" key="5">
    <source>
        <dbReference type="Proteomes" id="UP000194420"/>
    </source>
</evidence>
<evidence type="ECO:0000313" key="4">
    <source>
        <dbReference type="EMBL" id="SMQ60539.1"/>
    </source>
</evidence>
<proteinExistence type="predicted"/>
<feature type="region of interest" description="Disordered" evidence="1">
    <location>
        <begin position="530"/>
        <end position="552"/>
    </location>
</feature>
<name>A0A1Y6EDN7_9SPHN</name>
<organism evidence="4 5">
    <name type="scientific">Altererythrobacter xiamenensis</name>
    <dbReference type="NCBI Taxonomy" id="1316679"/>
    <lineage>
        <taxon>Bacteria</taxon>
        <taxon>Pseudomonadati</taxon>
        <taxon>Pseudomonadota</taxon>
        <taxon>Alphaproteobacteria</taxon>
        <taxon>Sphingomonadales</taxon>
        <taxon>Erythrobacteraceae</taxon>
        <taxon>Altererythrobacter</taxon>
    </lineage>
</organism>
<feature type="signal peptide" evidence="2">
    <location>
        <begin position="1"/>
        <end position="21"/>
    </location>
</feature>
<dbReference type="InterPro" id="IPR038765">
    <property type="entry name" value="Papain-like_cys_pep_sf"/>
</dbReference>
<feature type="domain" description="DUF3857" evidence="3">
    <location>
        <begin position="69"/>
        <end position="172"/>
    </location>
</feature>
<dbReference type="SUPFAM" id="SSF54001">
    <property type="entry name" value="Cysteine proteinases"/>
    <property type="match status" value="1"/>
</dbReference>
<dbReference type="Proteomes" id="UP000194420">
    <property type="component" value="Unassembled WGS sequence"/>
</dbReference>
<protein>
    <submittedName>
        <fullName evidence="4">Transglutaminase-like superfamily protein</fullName>
    </submittedName>
</protein>
<evidence type="ECO:0000259" key="3">
    <source>
        <dbReference type="Pfam" id="PF12969"/>
    </source>
</evidence>
<reference evidence="5" key="1">
    <citation type="submission" date="2017-04" db="EMBL/GenBank/DDBJ databases">
        <authorList>
            <person name="Varghese N."/>
            <person name="Submissions S."/>
        </authorList>
    </citation>
    <scope>NUCLEOTIDE SEQUENCE [LARGE SCALE GENOMIC DNA]</scope>
</reference>
<evidence type="ECO:0000256" key="2">
    <source>
        <dbReference type="SAM" id="SignalP"/>
    </source>
</evidence>
<sequence>MKSWKFTLAAVLMSSASQVIAQNDEITFGPAPQWAVQSEAVDTPDNASGILHIRRQDTIVHLNDDGQFFYQEQMVRILRPQALQAGNVAIAWNPAAGAPVVHTIAIHRDGETINVLDKAEFEILRREDQLEVAMLDGLLTAVMRVPDLRVGDDLEVGFTVPSHDPTLRERNSGLLFLSPSPPSGRIQLALTWADGHEPGTRMTADFEEIAERSDKSIRLLFDDPDTISPPADAPPRYSWMRVLEYSDFKSWSDISQIFAPLFEKASTLDTNSPVRGEAKRIAGRNESKLAQAQAALELVQQQVRYIYVGLNGGNLTPASADETWDRRYGDCKGKTVLLMALLHELGIESEAVLVNNAGSDDGLDSRLPSPGMFDHVVVRAKIDGDTYWLDGTLPDVVEARTSPFMPYRWALPLSPEGAELTRLSAPLIGLPREMGLMEIDARAGFDQPARMVQTTVRRGLEGLVEYMQFSLLSAEQLTASLRDAYVGGGHWDEIDDVEYRYDRKTQASILKVTGVGPVDWDHNGGERYDMTLPGGGFSPPSRRQRPDGQSQDVPYYLEPSYGCHATTVRLPEGTEMENWAFNGTFDTMLFGRLYYRMMEKRDDKTIRMVRGSKVLDPEISAERAKKDNGRISAFDNSMARIEYDPDQTFEPWGNLRPVPATYEIDWTGENAPCLPPDVLKIGRRGG</sequence>
<dbReference type="EMBL" id="FXWG01000001">
    <property type="protein sequence ID" value="SMQ60539.1"/>
    <property type="molecule type" value="Genomic_DNA"/>
</dbReference>
<dbReference type="Gene3D" id="3.10.620.30">
    <property type="match status" value="1"/>
</dbReference>
<gene>
    <name evidence="4" type="ORF">SAMN06297468_0436</name>
</gene>
<keyword evidence="2" id="KW-0732">Signal</keyword>
<dbReference type="Gene3D" id="2.60.40.3140">
    <property type="match status" value="1"/>
</dbReference>
<dbReference type="InterPro" id="IPR024618">
    <property type="entry name" value="DUF3857"/>
</dbReference>
<accession>A0A1Y6EDN7</accession>
<evidence type="ECO:0000256" key="1">
    <source>
        <dbReference type="SAM" id="MobiDB-lite"/>
    </source>
</evidence>
<dbReference type="RefSeq" id="WP_234989892.1">
    <property type="nucleotide sequence ID" value="NZ_FXWG01000001.1"/>
</dbReference>
<dbReference type="Pfam" id="PF12969">
    <property type="entry name" value="DUF3857"/>
    <property type="match status" value="1"/>
</dbReference>
<feature type="chain" id="PRO_5013345981" evidence="2">
    <location>
        <begin position="22"/>
        <end position="686"/>
    </location>
</feature>